<evidence type="ECO:0000259" key="3">
    <source>
        <dbReference type="Pfam" id="PF25597"/>
    </source>
</evidence>
<evidence type="ECO:0000259" key="2">
    <source>
        <dbReference type="Pfam" id="PF22936"/>
    </source>
</evidence>
<keyword evidence="1" id="KW-0732">Signal</keyword>
<name>A0A6L2L3G9_TANCI</name>
<feature type="chain" id="PRO_5026844831" description="Integrase, catalytic region, zinc finger, CCHC-type, peptidase aspartic, catalytic" evidence="1">
    <location>
        <begin position="24"/>
        <end position="687"/>
    </location>
</feature>
<dbReference type="Pfam" id="PF22936">
    <property type="entry name" value="Pol_BBD"/>
    <property type="match status" value="1"/>
</dbReference>
<accession>A0A6L2L3G9</accession>
<dbReference type="InterPro" id="IPR057670">
    <property type="entry name" value="SH3_retrovirus"/>
</dbReference>
<feature type="domain" description="Retroviral polymerase SH3-like" evidence="3">
    <location>
        <begin position="289"/>
        <end position="344"/>
    </location>
</feature>
<proteinExistence type="predicted"/>
<feature type="domain" description="Retrovirus-related Pol polyprotein from transposon TNT 1-94-like beta-barrel" evidence="2">
    <location>
        <begin position="214"/>
        <end position="261"/>
    </location>
</feature>
<sequence>MCKLLAVGSLFFWQLEHPPLAVGTYTTSGNSLLAVGMACAFYSQHKLKGKAIVNEYVPLHYIDHELLKIVVAPLAPKLRNNRTAHTDYLRHTQEETATLREIVESKRLLNPLNTSLDYALNRKIWQPTGKMFTTVGHIWKPTGRTFTLVGNVCPLTRIATTAIVPFREHIPIESNTDKHVVTLVYSRKSKAAKKKVPVSNPKINKSLVVQIVLWYLDSDCSKHMTGDRSQHINFVHKFLGTVKFGNDHVEKIMGYGDYKIGNVTISKTPYELLHNKLPDLSFLYVFGALCYPTNDSENLGKLQLNADIGIFIGYAPTKKAFRIYNRRTRRIVKTIHVDFDELTAMASEQRSSGSALNEMTPVTINSGLVQKSSPSTSYVPPSRNDWDLLFQPMFDELLNPPPSVDHQAPKVIAPIADVIPPVQADSTGPPSSTTVDQDAPSLCKSHTTAKTQSLVIPQDVEEDNLDIEVAHMVNDPLFGVPIPLVTSAQSSSTVSPHTIIQPDHQIPQHISKWKKDHPLQNIIGQLSKPVSTRLQLHEQALFCYYDAFLTSVEPKMYKEALTQSCWIEAMQEDLNEFERLETLIPLRRILGVLQIGIMSQGCREPAMRYYGEDSVETGPPRVIVYGYDGLPIQPVAPPSLDYVSGPEHLPSLDYMPGPEHPLSHVKIPYVPEPEYLAPSDDEAPLEN</sequence>
<dbReference type="AlphaFoldDB" id="A0A6L2L3G9"/>
<evidence type="ECO:0000256" key="1">
    <source>
        <dbReference type="SAM" id="SignalP"/>
    </source>
</evidence>
<dbReference type="Pfam" id="PF25597">
    <property type="entry name" value="SH3_retrovirus"/>
    <property type="match status" value="1"/>
</dbReference>
<evidence type="ECO:0008006" key="5">
    <source>
        <dbReference type="Google" id="ProtNLM"/>
    </source>
</evidence>
<gene>
    <name evidence="4" type="ORF">Tci_028186</name>
</gene>
<dbReference type="EMBL" id="BKCJ010003623">
    <property type="protein sequence ID" value="GEU56208.1"/>
    <property type="molecule type" value="Genomic_DNA"/>
</dbReference>
<evidence type="ECO:0000313" key="4">
    <source>
        <dbReference type="EMBL" id="GEU56208.1"/>
    </source>
</evidence>
<protein>
    <recommendedName>
        <fullName evidence="5">Integrase, catalytic region, zinc finger, CCHC-type, peptidase aspartic, catalytic</fullName>
    </recommendedName>
</protein>
<comment type="caution">
    <text evidence="4">The sequence shown here is derived from an EMBL/GenBank/DDBJ whole genome shotgun (WGS) entry which is preliminary data.</text>
</comment>
<organism evidence="4">
    <name type="scientific">Tanacetum cinerariifolium</name>
    <name type="common">Dalmatian daisy</name>
    <name type="synonym">Chrysanthemum cinerariifolium</name>
    <dbReference type="NCBI Taxonomy" id="118510"/>
    <lineage>
        <taxon>Eukaryota</taxon>
        <taxon>Viridiplantae</taxon>
        <taxon>Streptophyta</taxon>
        <taxon>Embryophyta</taxon>
        <taxon>Tracheophyta</taxon>
        <taxon>Spermatophyta</taxon>
        <taxon>Magnoliopsida</taxon>
        <taxon>eudicotyledons</taxon>
        <taxon>Gunneridae</taxon>
        <taxon>Pentapetalae</taxon>
        <taxon>asterids</taxon>
        <taxon>campanulids</taxon>
        <taxon>Asterales</taxon>
        <taxon>Asteraceae</taxon>
        <taxon>Asteroideae</taxon>
        <taxon>Anthemideae</taxon>
        <taxon>Anthemidinae</taxon>
        <taxon>Tanacetum</taxon>
    </lineage>
</organism>
<reference evidence="4" key="1">
    <citation type="journal article" date="2019" name="Sci. Rep.">
        <title>Draft genome of Tanacetum cinerariifolium, the natural source of mosquito coil.</title>
        <authorList>
            <person name="Yamashiro T."/>
            <person name="Shiraishi A."/>
            <person name="Satake H."/>
            <person name="Nakayama K."/>
        </authorList>
    </citation>
    <scope>NUCLEOTIDE SEQUENCE</scope>
</reference>
<dbReference type="InterPro" id="IPR054722">
    <property type="entry name" value="PolX-like_BBD"/>
</dbReference>
<feature type="signal peptide" evidence="1">
    <location>
        <begin position="1"/>
        <end position="23"/>
    </location>
</feature>